<reference evidence="7 8" key="1">
    <citation type="journal article" date="2015" name="Genome Biol.">
        <title>Comparative genomics of Steinernema reveals deeply conserved gene regulatory networks.</title>
        <authorList>
            <person name="Dillman A.R."/>
            <person name="Macchietto M."/>
            <person name="Porter C.F."/>
            <person name="Rogers A."/>
            <person name="Williams B."/>
            <person name="Antoshechkin I."/>
            <person name="Lee M.M."/>
            <person name="Goodwin Z."/>
            <person name="Lu X."/>
            <person name="Lewis E.E."/>
            <person name="Goodrich-Blair H."/>
            <person name="Stock S.P."/>
            <person name="Adams B.J."/>
            <person name="Sternberg P.W."/>
            <person name="Mortazavi A."/>
        </authorList>
    </citation>
    <scope>NUCLEOTIDE SEQUENCE [LARGE SCALE GENOMIC DNA]</scope>
    <source>
        <strain evidence="7 8">ALL</strain>
    </source>
</reference>
<dbReference type="Proteomes" id="UP000298663">
    <property type="component" value="Chromosome X"/>
</dbReference>
<dbReference type="EMBL" id="AZBU02000001">
    <property type="protein sequence ID" value="TMS36117.1"/>
    <property type="molecule type" value="Genomic_DNA"/>
</dbReference>
<keyword evidence="5" id="KW-0963">Cytoplasm</keyword>
<dbReference type="PANTHER" id="PTHR21422:SF9">
    <property type="entry name" value="RAB3 GTPASE-ACTIVATING PROTEIN CATALYTIC SUBUNIT"/>
    <property type="match status" value="1"/>
</dbReference>
<evidence type="ECO:0000256" key="1">
    <source>
        <dbReference type="ARBA" id="ARBA00004496"/>
    </source>
</evidence>
<accession>A0A4U8UVA5</accession>
<dbReference type="AlphaFoldDB" id="A0A4U8UVA5"/>
<organism evidence="7 8">
    <name type="scientific">Steinernema carpocapsae</name>
    <name type="common">Entomopathogenic nematode</name>
    <dbReference type="NCBI Taxonomy" id="34508"/>
    <lineage>
        <taxon>Eukaryota</taxon>
        <taxon>Metazoa</taxon>
        <taxon>Ecdysozoa</taxon>
        <taxon>Nematoda</taxon>
        <taxon>Chromadorea</taxon>
        <taxon>Rhabditida</taxon>
        <taxon>Tylenchina</taxon>
        <taxon>Panagrolaimomorpha</taxon>
        <taxon>Strongyloidoidea</taxon>
        <taxon>Steinernematidae</taxon>
        <taxon>Steinernema</taxon>
    </lineage>
</organism>
<dbReference type="GO" id="GO:0005096">
    <property type="term" value="F:GTPase activator activity"/>
    <property type="evidence" value="ECO:0007669"/>
    <property type="project" value="UniProtKB-KW"/>
</dbReference>
<evidence type="ECO:0000256" key="2">
    <source>
        <dbReference type="ARBA" id="ARBA00008856"/>
    </source>
</evidence>
<dbReference type="InterPro" id="IPR026147">
    <property type="entry name" value="Rab3GAP1_conserved"/>
</dbReference>
<dbReference type="Pfam" id="PF13890">
    <property type="entry name" value="Rab3-GTPase_cat"/>
    <property type="match status" value="1"/>
</dbReference>
<dbReference type="OrthoDB" id="17346at2759"/>
<keyword evidence="4" id="KW-0343">GTPase activation</keyword>
<feature type="domain" description="Rab3GAP catalytic subunit conserved" evidence="6">
    <location>
        <begin position="587"/>
        <end position="732"/>
    </location>
</feature>
<evidence type="ECO:0000256" key="4">
    <source>
        <dbReference type="ARBA" id="ARBA00022468"/>
    </source>
</evidence>
<dbReference type="STRING" id="34508.A0A4U8UVA5"/>
<evidence type="ECO:0000256" key="3">
    <source>
        <dbReference type="ARBA" id="ARBA00015817"/>
    </source>
</evidence>
<keyword evidence="8" id="KW-1185">Reference proteome</keyword>
<comment type="caution">
    <text evidence="7">The sequence shown here is derived from an EMBL/GenBank/DDBJ whole genome shotgun (WGS) entry which is preliminary data.</text>
</comment>
<comment type="subcellular location">
    <subcellularLocation>
        <location evidence="1">Cytoplasm</location>
    </subcellularLocation>
</comment>
<dbReference type="PANTHER" id="PTHR21422">
    <property type="entry name" value="RAB3 GTPASE-ACTIVATING PROTEIN CATALYTIC SUBUNIT"/>
    <property type="match status" value="1"/>
</dbReference>
<evidence type="ECO:0000256" key="5">
    <source>
        <dbReference type="ARBA" id="ARBA00022490"/>
    </source>
</evidence>
<protein>
    <recommendedName>
        <fullName evidence="3">Rab3 GTPase-activating protein catalytic subunit</fullName>
    </recommendedName>
</protein>
<evidence type="ECO:0000313" key="8">
    <source>
        <dbReference type="Proteomes" id="UP000298663"/>
    </source>
</evidence>
<sequence>MENISKNRKADEDIFEICDFTVVTDFEHLVLALETALIEWKLNGNSISSPPTDFSTQYQKDFLRTCTWNVEVQTVKHVDKSFKLLYYRSTPKSSLEMAEPEEPSHQTRSALSLSSQASDFVPSVISTQFGVFDFVLVVDSDSDVAQSEDDVLMMVSAFANATVNTECEVPIFLQIGPARNRLYSGISQNRHVRTNFEGSFLRKHLYNHDNLSGLIGILREKVATPLPRPPQILASIQFDYCLQERLDNIFTSGFPDANIDMKSLYCSSSTMLPFGATADPLREFRLAVRWPYQLESVLNESLTFTVLEPDYAPFWFVNVELSPSVPCLLFDGLKTVVKLSSSDSGSYKVLDFIRDSGIGSMTGTHALSKLASDHSTSYKFVPSEIEKFEENQELAEKLTKKIFEQQKGAKREEVVLEPITPENTIASTKVPGSAVKKRVSVDGSGSSTIESENSDLQMIAQIISTSKNAPVGSFTERMCLCLARSLMTQDNGVVLFSHNWNQIVKELRKFWENSTNLPGFATGQVPDLSTCLLHQKLQMLQCCIEARRKSYELYDETTNFNSDVFFDALEDQPMTGNSSGIIERSPSEHSGRSRPVDGLMYLHDTTKQIFEPITQDRSPMTEDMIEEHAEYLSNLDDSEARVNAQLSSLTSDMQAFKAANPGCCISDFVRWHSPRDWITDGDDSVGHLSERMSTEGNTWQVTWNAAHAMPVSLQQRLFNYSGDAEKILQRFESMTVSELIRMVVPVLFNSAIGRLLDEV</sequence>
<evidence type="ECO:0000259" key="6">
    <source>
        <dbReference type="Pfam" id="PF13890"/>
    </source>
</evidence>
<dbReference type="InterPro" id="IPR045700">
    <property type="entry name" value="Rab3GAP1"/>
</dbReference>
<gene>
    <name evidence="7" type="ORF">L596_003366</name>
</gene>
<dbReference type="GO" id="GO:0005737">
    <property type="term" value="C:cytoplasm"/>
    <property type="evidence" value="ECO:0007669"/>
    <property type="project" value="UniProtKB-SubCell"/>
</dbReference>
<proteinExistence type="inferred from homology"/>
<comment type="similarity">
    <text evidence="2">Belongs to the Rab3-GAP catalytic subunit family.</text>
</comment>
<reference evidence="7 8" key="2">
    <citation type="journal article" date="2019" name="G3 (Bethesda)">
        <title>Hybrid Assembly of the Genome of the Entomopathogenic Nematode Steinernema carpocapsae Identifies the X-Chromosome.</title>
        <authorList>
            <person name="Serra L."/>
            <person name="Macchietto M."/>
            <person name="Macias-Munoz A."/>
            <person name="McGill C.J."/>
            <person name="Rodriguez I.M."/>
            <person name="Rodriguez B."/>
            <person name="Murad R."/>
            <person name="Mortazavi A."/>
        </authorList>
    </citation>
    <scope>NUCLEOTIDE SEQUENCE [LARGE SCALE GENOMIC DNA]</scope>
    <source>
        <strain evidence="7 8">ALL</strain>
    </source>
</reference>
<dbReference type="EMBL" id="CM016762">
    <property type="protein sequence ID" value="TMS36117.1"/>
    <property type="molecule type" value="Genomic_DNA"/>
</dbReference>
<name>A0A4U8UVA5_STECR</name>
<evidence type="ECO:0000313" key="7">
    <source>
        <dbReference type="EMBL" id="TMS36117.1"/>
    </source>
</evidence>